<feature type="domain" description="Calcineurin-like phosphoesterase" evidence="1">
    <location>
        <begin position="2"/>
        <end position="174"/>
    </location>
</feature>
<organism evidence="2 3">
    <name type="scientific">Methanohalophilus halophilus</name>
    <dbReference type="NCBI Taxonomy" id="2177"/>
    <lineage>
        <taxon>Archaea</taxon>
        <taxon>Methanobacteriati</taxon>
        <taxon>Methanobacteriota</taxon>
        <taxon>Stenosarchaea group</taxon>
        <taxon>Methanomicrobia</taxon>
        <taxon>Methanosarcinales</taxon>
        <taxon>Methanosarcinaceae</taxon>
        <taxon>Methanohalophilus</taxon>
    </lineage>
</organism>
<sequence>MMRILAMSDAHGNYTRIPAILERAGDVDLIMVAGDITNFGPDEQALEMMGMFDKPTLAIPGNCDLQSICSILDESRAINLHERLWTMDNVAFIGMGGSNPTPFKTPYEIEEEEIAATLDKLAAEGRQKGDYLVLLSHSPPYCTLDRIEAGNVGCKAVADMLGKVDLIVCGHIHEDKGVMEVAGTTVVNTGMASEGSAVLIELDENSGKLDIEMLQV</sequence>
<dbReference type="PANTHER" id="PTHR37523:SF1">
    <property type="entry name" value="CALCINEURIN-LIKE PHOSPHOESTERASE DOMAIN-CONTAINING PROTEIN"/>
    <property type="match status" value="1"/>
</dbReference>
<proteinExistence type="predicted"/>
<dbReference type="InterPro" id="IPR004843">
    <property type="entry name" value="Calcineurin-like_PHP"/>
</dbReference>
<gene>
    <name evidence="2" type="ORF">SAMN04515625_0587</name>
</gene>
<dbReference type="EMBL" id="FNMU01000002">
    <property type="protein sequence ID" value="SDW28137.1"/>
    <property type="molecule type" value="Genomic_DNA"/>
</dbReference>
<reference evidence="2 3" key="1">
    <citation type="submission" date="2016-10" db="EMBL/GenBank/DDBJ databases">
        <authorList>
            <person name="de Groot N.N."/>
        </authorList>
    </citation>
    <scope>NUCLEOTIDE SEQUENCE [LARGE SCALE GENOMIC DNA]</scope>
    <source>
        <strain evidence="2 3">Z-7982</strain>
    </source>
</reference>
<dbReference type="SUPFAM" id="SSF56300">
    <property type="entry name" value="Metallo-dependent phosphatases"/>
    <property type="match status" value="1"/>
</dbReference>
<dbReference type="AlphaFoldDB" id="A0A1H2S962"/>
<evidence type="ECO:0000259" key="1">
    <source>
        <dbReference type="Pfam" id="PF00149"/>
    </source>
</evidence>
<dbReference type="InterPro" id="IPR029052">
    <property type="entry name" value="Metallo-depent_PP-like"/>
</dbReference>
<evidence type="ECO:0000313" key="3">
    <source>
        <dbReference type="Proteomes" id="UP000198669"/>
    </source>
</evidence>
<dbReference type="Pfam" id="PF00149">
    <property type="entry name" value="Metallophos"/>
    <property type="match status" value="1"/>
</dbReference>
<dbReference type="RefSeq" id="WP_200796361.1">
    <property type="nucleotide sequence ID" value="NZ_CP017921.1"/>
</dbReference>
<name>A0A1H2S962_9EURY</name>
<dbReference type="GeneID" id="30583781"/>
<dbReference type="GO" id="GO:0016787">
    <property type="term" value="F:hydrolase activity"/>
    <property type="evidence" value="ECO:0007669"/>
    <property type="project" value="InterPro"/>
</dbReference>
<dbReference type="PANTHER" id="PTHR37523">
    <property type="entry name" value="METALLOPHOSPHOESTERASE"/>
    <property type="match status" value="1"/>
</dbReference>
<accession>A0A1H2S962</accession>
<dbReference type="Gene3D" id="3.60.21.10">
    <property type="match status" value="1"/>
</dbReference>
<dbReference type="OrthoDB" id="50367at2157"/>
<protein>
    <recommendedName>
        <fullName evidence="1">Calcineurin-like phosphoesterase domain-containing protein</fullName>
    </recommendedName>
</protein>
<dbReference type="Proteomes" id="UP000198669">
    <property type="component" value="Unassembled WGS sequence"/>
</dbReference>
<evidence type="ECO:0000313" key="2">
    <source>
        <dbReference type="EMBL" id="SDW28137.1"/>
    </source>
</evidence>